<feature type="transmembrane region" description="Helical" evidence="7">
    <location>
        <begin position="137"/>
        <end position="158"/>
    </location>
</feature>
<feature type="transmembrane region" description="Helical" evidence="7">
    <location>
        <begin position="165"/>
        <end position="186"/>
    </location>
</feature>
<dbReference type="KEGG" id="anr:Ana3638_08780"/>
<evidence type="ECO:0000313" key="8">
    <source>
        <dbReference type="EMBL" id="QHQ60850.1"/>
    </source>
</evidence>
<dbReference type="PIRSF" id="PIRSF006603">
    <property type="entry name" value="DinF"/>
    <property type="match status" value="1"/>
</dbReference>
<comment type="subcellular location">
    <subcellularLocation>
        <location evidence="1">Cell membrane</location>
        <topology evidence="1">Multi-pass membrane protein</topology>
    </subcellularLocation>
</comment>
<reference evidence="8 9" key="1">
    <citation type="submission" date="2020-01" db="EMBL/GenBank/DDBJ databases">
        <title>Genome analysis of Anaerocolumna sp. CBA3638.</title>
        <authorList>
            <person name="Kim J."/>
            <person name="Roh S.W."/>
        </authorList>
    </citation>
    <scope>NUCLEOTIDE SEQUENCE [LARGE SCALE GENOMIC DNA]</scope>
    <source>
        <strain evidence="8 9">CBA3638</strain>
    </source>
</reference>
<evidence type="ECO:0000256" key="7">
    <source>
        <dbReference type="SAM" id="Phobius"/>
    </source>
</evidence>
<sequence length="449" mass="48672">MPNDMTTDKPMKLMIGFTIPILIGNIVQQLYYVIDSIIVGQYLGVNALAAVGSTGSLTFLVIGWVMGMTGGFAIIIAQRYGAKDLKGVRHYVAMSYYLCIFMAVVLTAGLLIANRWILTVMNTPEEIMEDTYRFIRVIFMGLTATIAYNILASILRALGDSKTPLYFLVLSSIVNIILDYIFIAGFSMGVEGAGYATVISQALASLLCFVYMVKKFPVLRLKKEDSNFSGKSIKRLIGMGTPMGLQFSITAIGTMMVQVALNGLGPIYIAAFTACGKIQNIITQPFPSLGASMATYVGQNTGAGRMDRVKDGVRAGIIITLICSAVSMVAVLVFGDLLVRLFITDNSGGVVEKAKVYFCAVAGFYPALGFIYVYRNSLQGLGYGLLPMLGGVFELFARVLVIIILAKPFGYVGICFANPVAWVSALIPLIPAYYYRMKKLSGNITNTLE</sequence>
<accession>A0A6P1TI09</accession>
<protein>
    <submittedName>
        <fullName evidence="8">MATE family efflux transporter</fullName>
    </submittedName>
</protein>
<dbReference type="GO" id="GO:0042910">
    <property type="term" value="F:xenobiotic transmembrane transporter activity"/>
    <property type="evidence" value="ECO:0007669"/>
    <property type="project" value="InterPro"/>
</dbReference>
<dbReference type="PANTHER" id="PTHR43549:SF3">
    <property type="entry name" value="MULTIDRUG RESISTANCE PROTEIN YPNP-RELATED"/>
    <property type="match status" value="1"/>
</dbReference>
<keyword evidence="2" id="KW-0813">Transport</keyword>
<evidence type="ECO:0000256" key="3">
    <source>
        <dbReference type="ARBA" id="ARBA00022475"/>
    </source>
</evidence>
<evidence type="ECO:0000256" key="1">
    <source>
        <dbReference type="ARBA" id="ARBA00004651"/>
    </source>
</evidence>
<dbReference type="Proteomes" id="UP000464314">
    <property type="component" value="Chromosome"/>
</dbReference>
<keyword evidence="3" id="KW-1003">Cell membrane</keyword>
<dbReference type="GO" id="GO:0015297">
    <property type="term" value="F:antiporter activity"/>
    <property type="evidence" value="ECO:0007669"/>
    <property type="project" value="InterPro"/>
</dbReference>
<evidence type="ECO:0000256" key="2">
    <source>
        <dbReference type="ARBA" id="ARBA00022448"/>
    </source>
</evidence>
<organism evidence="8 9">
    <name type="scientific">Anaerocolumna sedimenticola</name>
    <dbReference type="NCBI Taxonomy" id="2696063"/>
    <lineage>
        <taxon>Bacteria</taxon>
        <taxon>Bacillati</taxon>
        <taxon>Bacillota</taxon>
        <taxon>Clostridia</taxon>
        <taxon>Lachnospirales</taxon>
        <taxon>Lachnospiraceae</taxon>
        <taxon>Anaerocolumna</taxon>
    </lineage>
</organism>
<dbReference type="InterPro" id="IPR002528">
    <property type="entry name" value="MATE_fam"/>
</dbReference>
<dbReference type="EMBL" id="CP048000">
    <property type="protein sequence ID" value="QHQ60850.1"/>
    <property type="molecule type" value="Genomic_DNA"/>
</dbReference>
<evidence type="ECO:0000256" key="5">
    <source>
        <dbReference type="ARBA" id="ARBA00022989"/>
    </source>
</evidence>
<dbReference type="CDD" id="cd13138">
    <property type="entry name" value="MATE_yoeA_like"/>
    <property type="match status" value="1"/>
</dbReference>
<gene>
    <name evidence="8" type="ORF">Ana3638_08780</name>
</gene>
<feature type="transmembrane region" description="Helical" evidence="7">
    <location>
        <begin position="96"/>
        <end position="117"/>
    </location>
</feature>
<dbReference type="GO" id="GO:0005886">
    <property type="term" value="C:plasma membrane"/>
    <property type="evidence" value="ECO:0007669"/>
    <property type="project" value="UniProtKB-SubCell"/>
</dbReference>
<keyword evidence="6 7" id="KW-0472">Membrane</keyword>
<dbReference type="InterPro" id="IPR048279">
    <property type="entry name" value="MdtK-like"/>
</dbReference>
<feature type="transmembrane region" description="Helical" evidence="7">
    <location>
        <begin position="354"/>
        <end position="374"/>
    </location>
</feature>
<dbReference type="PANTHER" id="PTHR43549">
    <property type="entry name" value="MULTIDRUG RESISTANCE PROTEIN YPNP-RELATED"/>
    <property type="match status" value="1"/>
</dbReference>
<evidence type="ECO:0000256" key="6">
    <source>
        <dbReference type="ARBA" id="ARBA00023136"/>
    </source>
</evidence>
<dbReference type="NCBIfam" id="TIGR00797">
    <property type="entry name" value="matE"/>
    <property type="match status" value="1"/>
</dbReference>
<dbReference type="RefSeq" id="WP_161837680.1">
    <property type="nucleotide sequence ID" value="NZ_CP048000.1"/>
</dbReference>
<feature type="transmembrane region" description="Helical" evidence="7">
    <location>
        <begin position="315"/>
        <end position="334"/>
    </location>
</feature>
<feature type="transmembrane region" description="Helical" evidence="7">
    <location>
        <begin position="12"/>
        <end position="34"/>
    </location>
</feature>
<keyword evidence="4 7" id="KW-0812">Transmembrane</keyword>
<keyword evidence="9" id="KW-1185">Reference proteome</keyword>
<feature type="transmembrane region" description="Helical" evidence="7">
    <location>
        <begin position="381"/>
        <end position="405"/>
    </location>
</feature>
<proteinExistence type="predicted"/>
<evidence type="ECO:0000256" key="4">
    <source>
        <dbReference type="ARBA" id="ARBA00022692"/>
    </source>
</evidence>
<evidence type="ECO:0000313" key="9">
    <source>
        <dbReference type="Proteomes" id="UP000464314"/>
    </source>
</evidence>
<dbReference type="Pfam" id="PF01554">
    <property type="entry name" value="MatE"/>
    <property type="match status" value="2"/>
</dbReference>
<feature type="transmembrane region" description="Helical" evidence="7">
    <location>
        <begin position="192"/>
        <end position="213"/>
    </location>
</feature>
<dbReference type="InterPro" id="IPR052031">
    <property type="entry name" value="Membrane_Transporter-Flippase"/>
</dbReference>
<feature type="transmembrane region" description="Helical" evidence="7">
    <location>
        <begin position="411"/>
        <end position="435"/>
    </location>
</feature>
<keyword evidence="5 7" id="KW-1133">Transmembrane helix</keyword>
<name>A0A6P1TI09_9FIRM</name>
<feature type="transmembrane region" description="Helical" evidence="7">
    <location>
        <begin position="54"/>
        <end position="76"/>
    </location>
</feature>
<dbReference type="AlphaFoldDB" id="A0A6P1TI09"/>